<dbReference type="GO" id="GO:0005737">
    <property type="term" value="C:cytoplasm"/>
    <property type="evidence" value="ECO:0007669"/>
    <property type="project" value="TreeGrafter"/>
</dbReference>
<dbReference type="Proteomes" id="UP000046393">
    <property type="component" value="Unplaced"/>
</dbReference>
<dbReference type="CDD" id="cd00201">
    <property type="entry name" value="WW"/>
    <property type="match status" value="1"/>
</dbReference>
<proteinExistence type="predicted"/>
<dbReference type="SUPFAM" id="SSF51045">
    <property type="entry name" value="WW domain"/>
    <property type="match status" value="1"/>
</dbReference>
<reference evidence="4" key="1">
    <citation type="submission" date="2017-02" db="UniProtKB">
        <authorList>
            <consortium name="WormBaseParasite"/>
        </authorList>
    </citation>
    <scope>IDENTIFICATION</scope>
</reference>
<dbReference type="InterPro" id="IPR001202">
    <property type="entry name" value="WW_dom"/>
</dbReference>
<sequence length="90" mass="10179">MWNCSHKILLSFVSIAGEEVGSISSSSLNDEMISDSKGPLPPNWEIAYSEQGDKYFINHNCATTQWEDPRDLPEGWEKVEDSAYGTFYVE</sequence>
<feature type="domain" description="WW" evidence="2">
    <location>
        <begin position="38"/>
        <end position="71"/>
    </location>
</feature>
<organism evidence="3 4">
    <name type="scientific">Syphacia muris</name>
    <dbReference type="NCBI Taxonomy" id="451379"/>
    <lineage>
        <taxon>Eukaryota</taxon>
        <taxon>Metazoa</taxon>
        <taxon>Ecdysozoa</taxon>
        <taxon>Nematoda</taxon>
        <taxon>Chromadorea</taxon>
        <taxon>Rhabditida</taxon>
        <taxon>Spirurina</taxon>
        <taxon>Oxyuridomorpha</taxon>
        <taxon>Oxyuroidea</taxon>
        <taxon>Oxyuridae</taxon>
        <taxon>Syphacia</taxon>
    </lineage>
</organism>
<dbReference type="PROSITE" id="PS50020">
    <property type="entry name" value="WW_DOMAIN_2"/>
    <property type="match status" value="1"/>
</dbReference>
<dbReference type="WBParaSite" id="SMUV_0000379901-mRNA-1">
    <property type="protein sequence ID" value="SMUV_0000379901-mRNA-1"/>
    <property type="gene ID" value="SMUV_0000379901"/>
</dbReference>
<dbReference type="PANTHER" id="PTHR10316">
    <property type="entry name" value="MEMBRANE ASSOCIATED GUANYLATE KINASE-RELATED"/>
    <property type="match status" value="1"/>
</dbReference>
<dbReference type="FunFam" id="2.20.70.10:FF:000034">
    <property type="entry name" value="syntaxin-binding protein 4 isoform X1"/>
    <property type="match status" value="1"/>
</dbReference>
<dbReference type="PANTHER" id="PTHR10316:SF40">
    <property type="entry name" value="LD27118P"/>
    <property type="match status" value="1"/>
</dbReference>
<evidence type="ECO:0000313" key="4">
    <source>
        <dbReference type="WBParaSite" id="SMUV_0000379901-mRNA-1"/>
    </source>
</evidence>
<dbReference type="PROSITE" id="PS01159">
    <property type="entry name" value="WW_DOMAIN_1"/>
    <property type="match status" value="1"/>
</dbReference>
<evidence type="ECO:0000313" key="3">
    <source>
        <dbReference type="Proteomes" id="UP000046393"/>
    </source>
</evidence>
<dbReference type="SMART" id="SM00456">
    <property type="entry name" value="WW"/>
    <property type="match status" value="1"/>
</dbReference>
<evidence type="ECO:0000256" key="1">
    <source>
        <dbReference type="ARBA" id="ARBA00022737"/>
    </source>
</evidence>
<dbReference type="InterPro" id="IPR036020">
    <property type="entry name" value="WW_dom_sf"/>
</dbReference>
<accession>A0A0N5AHE8</accession>
<dbReference type="Pfam" id="PF00397">
    <property type="entry name" value="WW"/>
    <property type="match status" value="1"/>
</dbReference>
<protein>
    <submittedName>
        <fullName evidence="4">WW domain-containing protein</fullName>
    </submittedName>
</protein>
<dbReference type="GO" id="GO:0007165">
    <property type="term" value="P:signal transduction"/>
    <property type="evidence" value="ECO:0007669"/>
    <property type="project" value="TreeGrafter"/>
</dbReference>
<keyword evidence="1" id="KW-0677">Repeat</keyword>
<dbReference type="STRING" id="451379.A0A0N5AHE8"/>
<evidence type="ECO:0000259" key="2">
    <source>
        <dbReference type="PROSITE" id="PS50020"/>
    </source>
</evidence>
<name>A0A0N5AHE8_9BILA</name>
<dbReference type="Gene3D" id="2.20.70.10">
    <property type="match status" value="2"/>
</dbReference>
<keyword evidence="3" id="KW-1185">Reference proteome</keyword>
<dbReference type="AlphaFoldDB" id="A0A0N5AHE8"/>